<dbReference type="EMBL" id="FOXB01000031">
    <property type="protein sequence ID" value="SFP66230.1"/>
    <property type="molecule type" value="Genomic_DNA"/>
</dbReference>
<evidence type="ECO:0000256" key="10">
    <source>
        <dbReference type="HAMAP-Rule" id="MF_00505"/>
    </source>
</evidence>
<dbReference type="InterPro" id="IPR020568">
    <property type="entry name" value="Ribosomal_Su5_D2-typ_SF"/>
</dbReference>
<dbReference type="Proteomes" id="UP000199227">
    <property type="component" value="Unassembled WGS sequence"/>
</dbReference>
<comment type="similarity">
    <text evidence="2 10">Belongs to the heat shock protein 90 family.</text>
</comment>
<evidence type="ECO:0000256" key="2">
    <source>
        <dbReference type="ARBA" id="ARBA00008239"/>
    </source>
</evidence>
<feature type="domain" description="EF-hand" evidence="12">
    <location>
        <begin position="379"/>
        <end position="414"/>
    </location>
</feature>
<dbReference type="PIRSF" id="PIRSF002583">
    <property type="entry name" value="Hsp90"/>
    <property type="match status" value="1"/>
</dbReference>
<dbReference type="GO" id="GO:0005737">
    <property type="term" value="C:cytoplasm"/>
    <property type="evidence" value="ECO:0007669"/>
    <property type="project" value="UniProtKB-SubCell"/>
</dbReference>
<dbReference type="InterPro" id="IPR020575">
    <property type="entry name" value="Hsp90_N"/>
</dbReference>
<feature type="binding site" evidence="11">
    <location>
        <position position="31"/>
    </location>
    <ligand>
        <name>ATP</name>
        <dbReference type="ChEBI" id="CHEBI:30616"/>
    </ligand>
</feature>
<dbReference type="InterPro" id="IPR036890">
    <property type="entry name" value="HATPase_C_sf"/>
</dbReference>
<dbReference type="GO" id="GO:0016887">
    <property type="term" value="F:ATP hydrolysis activity"/>
    <property type="evidence" value="ECO:0007669"/>
    <property type="project" value="InterPro"/>
</dbReference>
<dbReference type="SUPFAM" id="SSF55874">
    <property type="entry name" value="ATPase domain of HSP90 chaperone/DNA topoisomerase II/histidine kinase"/>
    <property type="match status" value="1"/>
</dbReference>
<reference evidence="13 14" key="1">
    <citation type="submission" date="2016-10" db="EMBL/GenBank/DDBJ databases">
        <authorList>
            <person name="de Groot N.N."/>
        </authorList>
    </citation>
    <scope>NUCLEOTIDE SEQUENCE [LARGE SCALE GENOMIC DNA]</scope>
    <source>
        <strain evidence="13 14">EP1-55-1</strain>
    </source>
</reference>
<feature type="binding site" evidence="11">
    <location>
        <position position="77"/>
    </location>
    <ligand>
        <name>ATP</name>
        <dbReference type="ChEBI" id="CHEBI:30616"/>
    </ligand>
</feature>
<evidence type="ECO:0000313" key="13">
    <source>
        <dbReference type="EMBL" id="SFP66230.1"/>
    </source>
</evidence>
<feature type="binding site" evidence="11">
    <location>
        <position position="90"/>
    </location>
    <ligand>
        <name>ATP</name>
        <dbReference type="ChEBI" id="CHEBI:30616"/>
    </ligand>
</feature>
<dbReference type="NCBIfam" id="NF003555">
    <property type="entry name" value="PRK05218.1"/>
    <property type="match status" value="1"/>
</dbReference>
<dbReference type="AlphaFoldDB" id="A0A1I5S6C5"/>
<evidence type="ECO:0000256" key="4">
    <source>
        <dbReference type="ARBA" id="ARBA00022741"/>
    </source>
</evidence>
<feature type="binding site" evidence="11">
    <location>
        <position position="82"/>
    </location>
    <ligand>
        <name>ATP</name>
        <dbReference type="ChEBI" id="CHEBI:30616"/>
    </ligand>
</feature>
<dbReference type="SUPFAM" id="SSF54211">
    <property type="entry name" value="Ribosomal protein S5 domain 2-like"/>
    <property type="match status" value="1"/>
</dbReference>
<organism evidence="13 14">
    <name type="scientific">Hydrogenimonas thermophila</name>
    <dbReference type="NCBI Taxonomy" id="223786"/>
    <lineage>
        <taxon>Bacteria</taxon>
        <taxon>Pseudomonadati</taxon>
        <taxon>Campylobacterota</taxon>
        <taxon>Epsilonproteobacteria</taxon>
        <taxon>Campylobacterales</taxon>
        <taxon>Hydrogenimonadaceae</taxon>
        <taxon>Hydrogenimonas</taxon>
    </lineage>
</organism>
<keyword evidence="3 10" id="KW-0963">Cytoplasm</keyword>
<feature type="binding site" evidence="11">
    <location>
        <position position="169"/>
    </location>
    <ligand>
        <name>ATP</name>
        <dbReference type="ChEBI" id="CHEBI:30616"/>
    </ligand>
</feature>
<feature type="region of interest" description="A; substrate-binding" evidence="10">
    <location>
        <begin position="1"/>
        <end position="324"/>
    </location>
</feature>
<dbReference type="Pfam" id="PF00183">
    <property type="entry name" value="HSP90"/>
    <property type="match status" value="1"/>
</dbReference>
<feature type="binding site" evidence="11">
    <location>
        <position position="35"/>
    </location>
    <ligand>
        <name>ATP</name>
        <dbReference type="ChEBI" id="CHEBI:30616"/>
    </ligand>
</feature>
<dbReference type="CDD" id="cd16927">
    <property type="entry name" value="HATPase_Hsp90-like"/>
    <property type="match status" value="1"/>
</dbReference>
<feature type="binding site" evidence="11">
    <location>
        <position position="96"/>
    </location>
    <ligand>
        <name>ATP</name>
        <dbReference type="ChEBI" id="CHEBI:30616"/>
    </ligand>
</feature>
<dbReference type="InterPro" id="IPR019805">
    <property type="entry name" value="Heat_shock_protein_90_CS"/>
</dbReference>
<sequence length="603" mass="69783">MAKHEFQTEVNQLLHLMIHSLYSNKEIFLRELISNASDALDKLEFLKLTDEKYKELNQPSKIVISFDKDKKVLTVSDTGIGMNEEDMVENLGTIAKSGTKQFIENLTGDAKKDSHLIGQFGVGFYSSFMVANKVEVISRKPLEDKAWKWVSEGNGEYEIEETEKENYGTQITLYLRDEAEEFANEWRIKSIVEKYSNHIPFPIYMVNEKGEEEQINKASALWRLSKSELKDEDYKEFYKQISHDSEDPLLWVHTRAEGTLEYYTLFYIPKKAPMDLFRVDYQPGVKLYVKRVFITDEERELLPTYLRFVRGIIDAEDLPLNVSREILQENVILSKIKKASVKKILGELKKLLEKDRKAYEDFFKEMGKALKEGIYSDFENRDKLLDLMLFKSSKRDGYITFKEYKEAMKEGQEKIFYIMGEDENLLRHSPLLEKFKEDDIEVLIFDEEVDAIVMPSVTEYDGTPLENIANVEEEGEVSDEVKEKYASVIAAMKAELGESVKEIRLTKRLKDSPACVVFDKSDPDVTMQQILRQMGQEVPNPKPILEINPDHEIFSKLLILNDESKVRDIAHIVLDQAKMAAGIEVDDIADFNARLNRLIAKAI</sequence>
<keyword evidence="6 10" id="KW-0346">Stress response</keyword>
<dbReference type="InterPro" id="IPR002048">
    <property type="entry name" value="EF_hand_dom"/>
</dbReference>
<dbReference type="InterPro" id="IPR003594">
    <property type="entry name" value="HATPase_dom"/>
</dbReference>
<dbReference type="FunFam" id="3.30.565.10:FF:000009">
    <property type="entry name" value="Molecular chaperone HtpG"/>
    <property type="match status" value="1"/>
</dbReference>
<protein>
    <recommendedName>
        <fullName evidence="9 10">Chaperone protein HtpG</fullName>
    </recommendedName>
    <alternativeName>
        <fullName evidence="10">Heat shock protein HtpG</fullName>
    </alternativeName>
    <alternativeName>
        <fullName evidence="10">High temperature protein G</fullName>
    </alternativeName>
</protein>
<feature type="binding site" evidence="11">
    <location>
        <begin position="97"/>
        <end position="98"/>
    </location>
    <ligand>
        <name>ATP</name>
        <dbReference type="ChEBI" id="CHEBI:30616"/>
    </ligand>
</feature>
<comment type="caution">
    <text evidence="10">Lacks conserved residue(s) required for the propagation of feature annotation.</text>
</comment>
<evidence type="ECO:0000256" key="11">
    <source>
        <dbReference type="PIRSR" id="PIRSR002583-1"/>
    </source>
</evidence>
<keyword evidence="4 10" id="KW-0547">Nucleotide-binding</keyword>
<comment type="subcellular location">
    <subcellularLocation>
        <location evidence="1 10">Cytoplasm</location>
    </subcellularLocation>
</comment>
<dbReference type="SUPFAM" id="SSF110942">
    <property type="entry name" value="HSP90 C-terminal domain"/>
    <property type="match status" value="1"/>
</dbReference>
<proteinExistence type="inferred from homology"/>
<evidence type="ECO:0000256" key="1">
    <source>
        <dbReference type="ARBA" id="ARBA00004496"/>
    </source>
</evidence>
<dbReference type="GO" id="GO:0005509">
    <property type="term" value="F:calcium ion binding"/>
    <property type="evidence" value="ECO:0007669"/>
    <property type="project" value="InterPro"/>
</dbReference>
<comment type="function">
    <text evidence="8 10">Molecular chaperone. Has ATPase activity.</text>
</comment>
<comment type="subunit">
    <text evidence="10">Homodimer.</text>
</comment>
<dbReference type="Pfam" id="PF13589">
    <property type="entry name" value="HATPase_c_3"/>
    <property type="match status" value="1"/>
</dbReference>
<dbReference type="PRINTS" id="PR00775">
    <property type="entry name" value="HEATSHOCK90"/>
</dbReference>
<gene>
    <name evidence="10" type="primary">htpG</name>
    <name evidence="13" type="ORF">SAMN05216234_13115</name>
</gene>
<feature type="binding site" evidence="11">
    <location>
        <begin position="119"/>
        <end position="124"/>
    </location>
    <ligand>
        <name>ATP</name>
        <dbReference type="ChEBI" id="CHEBI:30616"/>
    </ligand>
</feature>
<dbReference type="Gene3D" id="3.40.50.11260">
    <property type="match status" value="1"/>
</dbReference>
<dbReference type="PROSITE" id="PS00298">
    <property type="entry name" value="HSP90"/>
    <property type="match status" value="1"/>
</dbReference>
<dbReference type="RefSeq" id="WP_092913264.1">
    <property type="nucleotide sequence ID" value="NZ_FOXB01000031.1"/>
</dbReference>
<dbReference type="HAMAP" id="MF_00505">
    <property type="entry name" value="HSP90"/>
    <property type="match status" value="1"/>
</dbReference>
<dbReference type="STRING" id="223786.SAMN05216234_13115"/>
<keyword evidence="7 10" id="KW-0143">Chaperone</keyword>
<evidence type="ECO:0000256" key="7">
    <source>
        <dbReference type="ARBA" id="ARBA00023186"/>
    </source>
</evidence>
<evidence type="ECO:0000256" key="3">
    <source>
        <dbReference type="ARBA" id="ARBA00022490"/>
    </source>
</evidence>
<dbReference type="FunFam" id="3.30.230.80:FF:000002">
    <property type="entry name" value="Molecular chaperone HtpG"/>
    <property type="match status" value="1"/>
</dbReference>
<evidence type="ECO:0000256" key="6">
    <source>
        <dbReference type="ARBA" id="ARBA00023016"/>
    </source>
</evidence>
<dbReference type="GO" id="GO:0051082">
    <property type="term" value="F:unfolded protein binding"/>
    <property type="evidence" value="ECO:0007669"/>
    <property type="project" value="UniProtKB-UniRule"/>
</dbReference>
<dbReference type="GO" id="GO:0140662">
    <property type="term" value="F:ATP-dependent protein folding chaperone"/>
    <property type="evidence" value="ECO:0007669"/>
    <property type="project" value="InterPro"/>
</dbReference>
<evidence type="ECO:0000256" key="9">
    <source>
        <dbReference type="ARBA" id="ARBA00070675"/>
    </source>
</evidence>
<dbReference type="PANTHER" id="PTHR11528">
    <property type="entry name" value="HEAT SHOCK PROTEIN 90 FAMILY MEMBER"/>
    <property type="match status" value="1"/>
</dbReference>
<dbReference type="Gene3D" id="3.30.565.10">
    <property type="entry name" value="Histidine kinase-like ATPase, C-terminal domain"/>
    <property type="match status" value="1"/>
</dbReference>
<keyword evidence="5 10" id="KW-0067">ATP-binding</keyword>
<feature type="binding site" evidence="11">
    <location>
        <position position="324"/>
    </location>
    <ligand>
        <name>ATP</name>
        <dbReference type="ChEBI" id="CHEBI:30616"/>
    </ligand>
</feature>
<accession>A0A1I5S6C5</accession>
<evidence type="ECO:0000259" key="12">
    <source>
        <dbReference type="PROSITE" id="PS50222"/>
    </source>
</evidence>
<evidence type="ECO:0000256" key="5">
    <source>
        <dbReference type="ARBA" id="ARBA00022840"/>
    </source>
</evidence>
<keyword evidence="14" id="KW-1185">Reference proteome</keyword>
<dbReference type="InterPro" id="IPR001404">
    <property type="entry name" value="Hsp90_fam"/>
</dbReference>
<dbReference type="Gene3D" id="1.20.120.790">
    <property type="entry name" value="Heat shock protein 90, C-terminal domain"/>
    <property type="match status" value="1"/>
</dbReference>
<dbReference type="SMART" id="SM00387">
    <property type="entry name" value="HATPase_c"/>
    <property type="match status" value="1"/>
</dbReference>
<dbReference type="OrthoDB" id="9802640at2"/>
<dbReference type="Gene3D" id="3.30.230.80">
    <property type="match status" value="1"/>
</dbReference>
<dbReference type="PROSITE" id="PS50222">
    <property type="entry name" value="EF_HAND_2"/>
    <property type="match status" value="1"/>
</dbReference>
<dbReference type="GO" id="GO:0005524">
    <property type="term" value="F:ATP binding"/>
    <property type="evidence" value="ECO:0007669"/>
    <property type="project" value="UniProtKB-UniRule"/>
</dbReference>
<evidence type="ECO:0000256" key="8">
    <source>
        <dbReference type="ARBA" id="ARBA00058590"/>
    </source>
</evidence>
<feature type="region of interest" description="C" evidence="10">
    <location>
        <begin position="530"/>
        <end position="603"/>
    </location>
</feature>
<name>A0A1I5S6C5_9BACT</name>
<dbReference type="InterPro" id="IPR037196">
    <property type="entry name" value="HSP90_C"/>
</dbReference>
<evidence type="ECO:0000313" key="14">
    <source>
        <dbReference type="Proteomes" id="UP000199227"/>
    </source>
</evidence>